<reference evidence="5 6" key="1">
    <citation type="journal article" date="2020" name="Nature">
        <title>Bacterial chemolithoautotrophy via manganese oxidation.</title>
        <authorList>
            <person name="Yu H."/>
            <person name="Leadbetter J.R."/>
        </authorList>
    </citation>
    <scope>NUCLEOTIDE SEQUENCE [LARGE SCALE GENOMIC DNA]</scope>
    <source>
        <strain evidence="5 6">Mn-1</strain>
    </source>
</reference>
<dbReference type="SUPFAM" id="SSF49764">
    <property type="entry name" value="HSP20-like chaperones"/>
    <property type="match status" value="1"/>
</dbReference>
<name>A0A7X6I9F6_9BACT</name>
<dbReference type="InterPro" id="IPR008978">
    <property type="entry name" value="HSP20-like_chaperone"/>
</dbReference>
<evidence type="ECO:0000256" key="3">
    <source>
        <dbReference type="SAM" id="MobiDB-lite"/>
    </source>
</evidence>
<proteinExistence type="inferred from homology"/>
<evidence type="ECO:0000256" key="2">
    <source>
        <dbReference type="RuleBase" id="RU003616"/>
    </source>
</evidence>
<accession>A0A7X6I9F6</accession>
<gene>
    <name evidence="5" type="ORF">MNODULE_00735</name>
</gene>
<evidence type="ECO:0000313" key="6">
    <source>
        <dbReference type="Proteomes" id="UP000534783"/>
    </source>
</evidence>
<keyword evidence="6" id="KW-1185">Reference proteome</keyword>
<sequence length="163" mass="18840">MATGQQVAPRQQQRSRAVSQWSPRTEMERIFQDFFRDFRDLASWNPRSMLSLASAFPTVEMVEEKDKYIVKVDTPGMEKEDIRISIADNTLQLRGEVKQEEEREDRNFIYSERVYGAFSRDIPLPSAVNADQVRATVKNGVLTIELPKSKEAMPKEIKVESQK</sequence>
<dbReference type="PANTHER" id="PTHR11527">
    <property type="entry name" value="HEAT-SHOCK PROTEIN 20 FAMILY MEMBER"/>
    <property type="match status" value="1"/>
</dbReference>
<organism evidence="5 6">
    <name type="scientific">Candidatus Manganitrophus noduliformans</name>
    <dbReference type="NCBI Taxonomy" id="2606439"/>
    <lineage>
        <taxon>Bacteria</taxon>
        <taxon>Pseudomonadati</taxon>
        <taxon>Nitrospirota</taxon>
        <taxon>Nitrospiria</taxon>
        <taxon>Candidatus Troglogloeales</taxon>
        <taxon>Candidatus Manganitrophaceae</taxon>
        <taxon>Candidatus Manganitrophus</taxon>
    </lineage>
</organism>
<evidence type="ECO:0000313" key="5">
    <source>
        <dbReference type="EMBL" id="NKE69279.1"/>
    </source>
</evidence>
<dbReference type="Proteomes" id="UP000534783">
    <property type="component" value="Unassembled WGS sequence"/>
</dbReference>
<dbReference type="Pfam" id="PF00011">
    <property type="entry name" value="HSP20"/>
    <property type="match status" value="1"/>
</dbReference>
<dbReference type="RefSeq" id="WP_168057593.1">
    <property type="nucleotide sequence ID" value="NZ_VTOW01000001.1"/>
</dbReference>
<comment type="caution">
    <text evidence="5">The sequence shown here is derived from an EMBL/GenBank/DDBJ whole genome shotgun (WGS) entry which is preliminary data.</text>
</comment>
<dbReference type="InterPro" id="IPR002068">
    <property type="entry name" value="A-crystallin/Hsp20_dom"/>
</dbReference>
<dbReference type="AlphaFoldDB" id="A0A7X6I9F6"/>
<protein>
    <submittedName>
        <fullName evidence="5">Hsp20/alpha crystallin family protein</fullName>
    </submittedName>
</protein>
<evidence type="ECO:0000256" key="1">
    <source>
        <dbReference type="PROSITE-ProRule" id="PRU00285"/>
    </source>
</evidence>
<feature type="domain" description="SHSP" evidence="4">
    <location>
        <begin position="50"/>
        <end position="162"/>
    </location>
</feature>
<feature type="region of interest" description="Disordered" evidence="3">
    <location>
        <begin position="1"/>
        <end position="22"/>
    </location>
</feature>
<dbReference type="EMBL" id="VTOW01000001">
    <property type="protein sequence ID" value="NKE69279.1"/>
    <property type="molecule type" value="Genomic_DNA"/>
</dbReference>
<dbReference type="CDD" id="cd06464">
    <property type="entry name" value="ACD_sHsps-like"/>
    <property type="match status" value="1"/>
</dbReference>
<dbReference type="Gene3D" id="2.60.40.790">
    <property type="match status" value="1"/>
</dbReference>
<evidence type="ECO:0000259" key="4">
    <source>
        <dbReference type="PROSITE" id="PS01031"/>
    </source>
</evidence>
<dbReference type="InterPro" id="IPR031107">
    <property type="entry name" value="Small_HSP"/>
</dbReference>
<dbReference type="PROSITE" id="PS01031">
    <property type="entry name" value="SHSP"/>
    <property type="match status" value="1"/>
</dbReference>
<comment type="similarity">
    <text evidence="1 2">Belongs to the small heat shock protein (HSP20) family.</text>
</comment>